<dbReference type="Pfam" id="PF00590">
    <property type="entry name" value="TP_methylase"/>
    <property type="match status" value="1"/>
</dbReference>
<comment type="function">
    <text evidence="10">Siroheme synthase involved in methionine biosynthesis.</text>
</comment>
<gene>
    <name evidence="13" type="ORF">DFQ27_003945</name>
</gene>
<evidence type="ECO:0000313" key="13">
    <source>
        <dbReference type="EMBL" id="KAG0259661.1"/>
    </source>
</evidence>
<evidence type="ECO:0000256" key="11">
    <source>
        <dbReference type="RuleBase" id="RU003960"/>
    </source>
</evidence>
<dbReference type="InterPro" id="IPR014776">
    <property type="entry name" value="4pyrrole_Mease_sub2"/>
</dbReference>
<dbReference type="PANTHER" id="PTHR45790:SF6">
    <property type="entry name" value="UROPORPHYRINOGEN-III C-METHYLTRANSFERASE"/>
    <property type="match status" value="1"/>
</dbReference>
<proteinExistence type="inferred from homology"/>
<keyword evidence="14" id="KW-1185">Reference proteome</keyword>
<evidence type="ECO:0000256" key="8">
    <source>
        <dbReference type="ARBA" id="ARBA00023244"/>
    </source>
</evidence>
<dbReference type="InterPro" id="IPR035996">
    <property type="entry name" value="4pyrrol_Methylase_sf"/>
</dbReference>
<dbReference type="FunFam" id="3.40.1010.10:FF:000006">
    <property type="entry name" value="Siroheme synthase, putative"/>
    <property type="match status" value="1"/>
</dbReference>
<evidence type="ECO:0000256" key="1">
    <source>
        <dbReference type="ARBA" id="ARBA00005879"/>
    </source>
</evidence>
<keyword evidence="8" id="KW-0627">Porphyrin biosynthesis</keyword>
<dbReference type="Gene3D" id="3.30.950.10">
    <property type="entry name" value="Methyltransferase, Cobalt-precorrin-4 Transmethylase, Domain 2"/>
    <property type="match status" value="1"/>
</dbReference>
<dbReference type="PANTHER" id="PTHR45790">
    <property type="entry name" value="SIROHEME SYNTHASE-RELATED"/>
    <property type="match status" value="1"/>
</dbReference>
<keyword evidence="7" id="KW-0486">Methionine biosynthesis</keyword>
<evidence type="ECO:0000256" key="2">
    <source>
        <dbReference type="ARBA" id="ARBA00012162"/>
    </source>
</evidence>
<evidence type="ECO:0000313" key="14">
    <source>
        <dbReference type="Proteomes" id="UP000807716"/>
    </source>
</evidence>
<dbReference type="AlphaFoldDB" id="A0A9P6Q371"/>
<dbReference type="InterPro" id="IPR006366">
    <property type="entry name" value="CobA/CysG_C"/>
</dbReference>
<dbReference type="OrthoDB" id="508204at2759"/>
<reference evidence="13" key="1">
    <citation type="journal article" date="2020" name="Fungal Divers.">
        <title>Resolving the Mortierellaceae phylogeny through synthesis of multi-gene phylogenetics and phylogenomics.</title>
        <authorList>
            <person name="Vandepol N."/>
            <person name="Liber J."/>
            <person name="Desiro A."/>
            <person name="Na H."/>
            <person name="Kennedy M."/>
            <person name="Barry K."/>
            <person name="Grigoriev I.V."/>
            <person name="Miller A.N."/>
            <person name="O'Donnell K."/>
            <person name="Stajich J.E."/>
            <person name="Bonito G."/>
        </authorList>
    </citation>
    <scope>NUCLEOTIDE SEQUENCE</scope>
    <source>
        <strain evidence="13">BC1065</strain>
    </source>
</reference>
<comment type="caution">
    <text evidence="13">The sequence shown here is derived from an EMBL/GenBank/DDBJ whole genome shotgun (WGS) entry which is preliminary data.</text>
</comment>
<comment type="catalytic activity">
    <reaction evidence="9">
        <text>uroporphyrinogen III + 2 S-adenosyl-L-methionine = precorrin-2 + 2 S-adenosyl-L-homocysteine + H(+)</text>
        <dbReference type="Rhea" id="RHEA:32459"/>
        <dbReference type="ChEBI" id="CHEBI:15378"/>
        <dbReference type="ChEBI" id="CHEBI:57308"/>
        <dbReference type="ChEBI" id="CHEBI:57856"/>
        <dbReference type="ChEBI" id="CHEBI:58827"/>
        <dbReference type="ChEBI" id="CHEBI:59789"/>
        <dbReference type="EC" id="2.1.1.107"/>
    </reaction>
</comment>
<dbReference type="InterPro" id="IPR000878">
    <property type="entry name" value="4pyrrol_Mease"/>
</dbReference>
<keyword evidence="4" id="KW-0028">Amino-acid biosynthesis</keyword>
<evidence type="ECO:0000256" key="10">
    <source>
        <dbReference type="ARBA" id="ARBA00055636"/>
    </source>
</evidence>
<accession>A0A9P6Q371</accession>
<dbReference type="FunFam" id="3.30.950.10:FF:000005">
    <property type="entry name" value="Uroporphyrin-III c-methyltransferase, putative"/>
    <property type="match status" value="1"/>
</dbReference>
<dbReference type="GO" id="GO:0019354">
    <property type="term" value="P:siroheme biosynthetic process"/>
    <property type="evidence" value="ECO:0007669"/>
    <property type="project" value="InterPro"/>
</dbReference>
<sequence length="274" mass="29334">MNPYHSPPASPGGSYVYQQPPSVAGQIRLIGAGPGDPDLLTMAAYKAITGWADVVLADKLVSKEILSLVSCELFIANKDKGCQASGQQELFERATAALQQGRRVVRLKQGDPFIFGRGGEEYLFFSRLGYEPTIVPGLSSSIAGPLLANIPLTHRGVASQFLVCTGTGSQDSVPDMPTYVPHRTTVFLMAMHRLAGLVQDLKAAGYPNELPVAVVERASAKDQRSLRATVGTVVDVVKEHGYRPPGILVVGWSCDALALDPIHIEQLSLQVDEA</sequence>
<dbReference type="SUPFAM" id="SSF53790">
    <property type="entry name" value="Tetrapyrrole methylase"/>
    <property type="match status" value="1"/>
</dbReference>
<dbReference type="GO" id="GO:0009086">
    <property type="term" value="P:methionine biosynthetic process"/>
    <property type="evidence" value="ECO:0007669"/>
    <property type="project" value="UniProtKB-KW"/>
</dbReference>
<evidence type="ECO:0000256" key="6">
    <source>
        <dbReference type="ARBA" id="ARBA00022691"/>
    </source>
</evidence>
<dbReference type="Gene3D" id="3.40.1010.10">
    <property type="entry name" value="Cobalt-precorrin-4 Transmethylase, Domain 1"/>
    <property type="match status" value="1"/>
</dbReference>
<feature type="domain" description="Tetrapyrrole methylase" evidence="12">
    <location>
        <begin position="28"/>
        <end position="233"/>
    </location>
</feature>
<evidence type="ECO:0000256" key="5">
    <source>
        <dbReference type="ARBA" id="ARBA00022679"/>
    </source>
</evidence>
<dbReference type="Proteomes" id="UP000807716">
    <property type="component" value="Unassembled WGS sequence"/>
</dbReference>
<keyword evidence="6" id="KW-0949">S-adenosyl-L-methionine</keyword>
<name>A0A9P6Q371_9FUNG</name>
<evidence type="ECO:0000256" key="4">
    <source>
        <dbReference type="ARBA" id="ARBA00022605"/>
    </source>
</evidence>
<protein>
    <recommendedName>
        <fullName evidence="2">uroporphyrinogen-III C-methyltransferase</fullName>
        <ecNumber evidence="2">2.1.1.107</ecNumber>
    </recommendedName>
</protein>
<keyword evidence="3 11" id="KW-0489">Methyltransferase</keyword>
<evidence type="ECO:0000256" key="3">
    <source>
        <dbReference type="ARBA" id="ARBA00022603"/>
    </source>
</evidence>
<comment type="similarity">
    <text evidence="1 11">Belongs to the precorrin methyltransferase family.</text>
</comment>
<dbReference type="EC" id="2.1.1.107" evidence="2"/>
<keyword evidence="5 11" id="KW-0808">Transferase</keyword>
<dbReference type="EMBL" id="JAAAJB010000276">
    <property type="protein sequence ID" value="KAG0259661.1"/>
    <property type="molecule type" value="Genomic_DNA"/>
</dbReference>
<dbReference type="PROSITE" id="PS00840">
    <property type="entry name" value="SUMT_2"/>
    <property type="match status" value="1"/>
</dbReference>
<dbReference type="InterPro" id="IPR014777">
    <property type="entry name" value="4pyrrole_Mease_sub1"/>
</dbReference>
<dbReference type="GO" id="GO:0032259">
    <property type="term" value="P:methylation"/>
    <property type="evidence" value="ECO:0007669"/>
    <property type="project" value="UniProtKB-KW"/>
</dbReference>
<dbReference type="NCBIfam" id="NF004790">
    <property type="entry name" value="PRK06136.1"/>
    <property type="match status" value="1"/>
</dbReference>
<evidence type="ECO:0000256" key="7">
    <source>
        <dbReference type="ARBA" id="ARBA00023167"/>
    </source>
</evidence>
<dbReference type="GO" id="GO:0004851">
    <property type="term" value="F:uroporphyrin-III C-methyltransferase activity"/>
    <property type="evidence" value="ECO:0007669"/>
    <property type="project" value="UniProtKB-EC"/>
</dbReference>
<evidence type="ECO:0000259" key="12">
    <source>
        <dbReference type="Pfam" id="PF00590"/>
    </source>
</evidence>
<evidence type="ECO:0000256" key="9">
    <source>
        <dbReference type="ARBA" id="ARBA00052360"/>
    </source>
</evidence>
<dbReference type="InterPro" id="IPR050161">
    <property type="entry name" value="Siro_Cobalamin_biosynth"/>
</dbReference>
<dbReference type="NCBIfam" id="TIGR01469">
    <property type="entry name" value="cobA_cysG_Cterm"/>
    <property type="match status" value="1"/>
</dbReference>
<organism evidence="13 14">
    <name type="scientific">Actinomortierella ambigua</name>
    <dbReference type="NCBI Taxonomy" id="1343610"/>
    <lineage>
        <taxon>Eukaryota</taxon>
        <taxon>Fungi</taxon>
        <taxon>Fungi incertae sedis</taxon>
        <taxon>Mucoromycota</taxon>
        <taxon>Mortierellomycotina</taxon>
        <taxon>Mortierellomycetes</taxon>
        <taxon>Mortierellales</taxon>
        <taxon>Mortierellaceae</taxon>
        <taxon>Actinomortierella</taxon>
    </lineage>
</organism>
<dbReference type="CDD" id="cd11642">
    <property type="entry name" value="SUMT"/>
    <property type="match status" value="1"/>
</dbReference>
<dbReference type="InterPro" id="IPR003043">
    <property type="entry name" value="Uropor_MeTrfase_CS"/>
</dbReference>